<protein>
    <submittedName>
        <fullName evidence="2">VOC family protein</fullName>
    </submittedName>
</protein>
<evidence type="ECO:0000313" key="2">
    <source>
        <dbReference type="EMBL" id="MCB4822903.1"/>
    </source>
</evidence>
<dbReference type="EMBL" id="JAJAQI010000020">
    <property type="protein sequence ID" value="MCB4822903.1"/>
    <property type="molecule type" value="Genomic_DNA"/>
</dbReference>
<organism evidence="2 3">
    <name type="scientific">Roseicella aerolata</name>
    <dbReference type="NCBI Taxonomy" id="2883479"/>
    <lineage>
        <taxon>Bacteria</taxon>
        <taxon>Pseudomonadati</taxon>
        <taxon>Pseudomonadota</taxon>
        <taxon>Alphaproteobacteria</taxon>
        <taxon>Acetobacterales</taxon>
        <taxon>Roseomonadaceae</taxon>
        <taxon>Roseicella</taxon>
    </lineage>
</organism>
<name>A0A9X1IFT7_9PROT</name>
<evidence type="ECO:0000256" key="1">
    <source>
        <dbReference type="SAM" id="MobiDB-lite"/>
    </source>
</evidence>
<dbReference type="InterPro" id="IPR029068">
    <property type="entry name" value="Glyas_Bleomycin-R_OHBP_Dase"/>
</dbReference>
<dbReference type="RefSeq" id="WP_226608951.1">
    <property type="nucleotide sequence ID" value="NZ_JAJAQI010000020.1"/>
</dbReference>
<dbReference type="SUPFAM" id="SSF54593">
    <property type="entry name" value="Glyoxalase/Bleomycin resistance protein/Dihydroxybiphenyl dioxygenase"/>
    <property type="match status" value="1"/>
</dbReference>
<dbReference type="PANTHER" id="PTHR35006:SF1">
    <property type="entry name" value="BLL2941 PROTEIN"/>
    <property type="match status" value="1"/>
</dbReference>
<dbReference type="Gene3D" id="3.10.180.10">
    <property type="entry name" value="2,3-Dihydroxybiphenyl 1,2-Dioxygenase, domain 1"/>
    <property type="match status" value="1"/>
</dbReference>
<sequence>MARRPSQQAEGAAAAPSHVTSDTSDIARAVASHDRILAPLGPGRQEAGLARGQAGHAGTTPHSWVLRPLDGCPDGIGNGVTIAFKAADRTPMDAAYAAALAAGGTGEGGPGLRPHYHADHYGAYMRDLDGNKPCCVRHRPPA</sequence>
<proteinExistence type="predicted"/>
<dbReference type="PANTHER" id="PTHR35006">
    <property type="entry name" value="GLYOXALASE FAMILY PROTEIN (AFU_ORTHOLOGUE AFUA_5G14830)"/>
    <property type="match status" value="1"/>
</dbReference>
<comment type="caution">
    <text evidence="2">The sequence shown here is derived from an EMBL/GenBank/DDBJ whole genome shotgun (WGS) entry which is preliminary data.</text>
</comment>
<reference evidence="2" key="1">
    <citation type="submission" date="2021-10" db="EMBL/GenBank/DDBJ databases">
        <title>Roseicella aerolatum sp. nov., isolated from aerosols of e-waste dismantling site.</title>
        <authorList>
            <person name="Qin T."/>
        </authorList>
    </citation>
    <scope>NUCLEOTIDE SEQUENCE</scope>
    <source>
        <strain evidence="2">GB24</strain>
    </source>
</reference>
<evidence type="ECO:0000313" key="3">
    <source>
        <dbReference type="Proteomes" id="UP001139311"/>
    </source>
</evidence>
<keyword evidence="3" id="KW-1185">Reference proteome</keyword>
<accession>A0A9X1IFT7</accession>
<dbReference type="AlphaFoldDB" id="A0A9X1IFT7"/>
<feature type="region of interest" description="Disordered" evidence="1">
    <location>
        <begin position="1"/>
        <end position="62"/>
    </location>
</feature>
<dbReference type="Proteomes" id="UP001139311">
    <property type="component" value="Unassembled WGS sequence"/>
</dbReference>
<gene>
    <name evidence="2" type="ORF">LHA35_14285</name>
</gene>